<name>A0ABP0FXG8_CLALP</name>
<dbReference type="EMBL" id="CAWYQH010000097">
    <property type="protein sequence ID" value="CAK8684288.1"/>
    <property type="molecule type" value="Genomic_DNA"/>
</dbReference>
<reference evidence="2 3" key="1">
    <citation type="submission" date="2024-02" db="EMBL/GenBank/DDBJ databases">
        <authorList>
            <person name="Daric V."/>
            <person name="Darras S."/>
        </authorList>
    </citation>
    <scope>NUCLEOTIDE SEQUENCE [LARGE SCALE GENOMIC DNA]</scope>
</reference>
<accession>A0ABP0FXG8</accession>
<organism evidence="2 3">
    <name type="scientific">Clavelina lepadiformis</name>
    <name type="common">Light-bulb sea squirt</name>
    <name type="synonym">Ascidia lepadiformis</name>
    <dbReference type="NCBI Taxonomy" id="159417"/>
    <lineage>
        <taxon>Eukaryota</taxon>
        <taxon>Metazoa</taxon>
        <taxon>Chordata</taxon>
        <taxon>Tunicata</taxon>
        <taxon>Ascidiacea</taxon>
        <taxon>Aplousobranchia</taxon>
        <taxon>Clavelinidae</taxon>
        <taxon>Clavelina</taxon>
    </lineage>
</organism>
<proteinExistence type="predicted"/>
<keyword evidence="3" id="KW-1185">Reference proteome</keyword>
<gene>
    <name evidence="1" type="ORF">CVLEPA_LOCUS15278</name>
    <name evidence="2" type="ORF">CVLEPA_LOCUS15281</name>
</gene>
<sequence length="75" mass="8133">MVNAVFTRVMDLLITGPSLTNAIVLDASTKGVKSASTAFWEALTMSTYNAMNTVTNTSNFSPIKYRGGIRTIRKS</sequence>
<evidence type="ECO:0000313" key="3">
    <source>
        <dbReference type="Proteomes" id="UP001642483"/>
    </source>
</evidence>
<protein>
    <submittedName>
        <fullName evidence="2">Uncharacterized protein</fullName>
    </submittedName>
</protein>
<evidence type="ECO:0000313" key="1">
    <source>
        <dbReference type="EMBL" id="CAK8684288.1"/>
    </source>
</evidence>
<comment type="caution">
    <text evidence="2">The sequence shown here is derived from an EMBL/GenBank/DDBJ whole genome shotgun (WGS) entry which is preliminary data.</text>
</comment>
<dbReference type="EMBL" id="CAWYQH010000097">
    <property type="protein sequence ID" value="CAK8684291.1"/>
    <property type="molecule type" value="Genomic_DNA"/>
</dbReference>
<dbReference type="Proteomes" id="UP001642483">
    <property type="component" value="Unassembled WGS sequence"/>
</dbReference>
<evidence type="ECO:0000313" key="2">
    <source>
        <dbReference type="EMBL" id="CAK8684291.1"/>
    </source>
</evidence>